<sequence>MGEPVLVALLYADRVIVEEGNHKKSIIGSFTRFFADKIPTSFPPWYIYAAVTNLSGPHAFSINLVHDKEKQVVVPISGKFEVKRPGDVVDLIIP</sequence>
<feature type="non-terminal residue" evidence="1">
    <location>
        <position position="94"/>
    </location>
</feature>
<protein>
    <submittedName>
        <fullName evidence="1">Uncharacterized protein</fullName>
    </submittedName>
</protein>
<proteinExistence type="predicted"/>
<gene>
    <name evidence="1" type="ORF">S06H3_48483</name>
</gene>
<organism evidence="1">
    <name type="scientific">marine sediment metagenome</name>
    <dbReference type="NCBI Taxonomy" id="412755"/>
    <lineage>
        <taxon>unclassified sequences</taxon>
        <taxon>metagenomes</taxon>
        <taxon>ecological metagenomes</taxon>
    </lineage>
</organism>
<accession>X1NEE4</accession>
<dbReference type="Pfam" id="PF22091">
    <property type="entry name" value="DUF6941"/>
    <property type="match status" value="1"/>
</dbReference>
<dbReference type="InterPro" id="IPR054221">
    <property type="entry name" value="DUF6941"/>
</dbReference>
<comment type="caution">
    <text evidence="1">The sequence shown here is derived from an EMBL/GenBank/DDBJ whole genome shotgun (WGS) entry which is preliminary data.</text>
</comment>
<reference evidence="1" key="1">
    <citation type="journal article" date="2014" name="Front. Microbiol.">
        <title>High frequency of phylogenetically diverse reductive dehalogenase-homologous genes in deep subseafloor sedimentary metagenomes.</title>
        <authorList>
            <person name="Kawai M."/>
            <person name="Futagami T."/>
            <person name="Toyoda A."/>
            <person name="Takaki Y."/>
            <person name="Nishi S."/>
            <person name="Hori S."/>
            <person name="Arai W."/>
            <person name="Tsubouchi T."/>
            <person name="Morono Y."/>
            <person name="Uchiyama I."/>
            <person name="Ito T."/>
            <person name="Fujiyama A."/>
            <person name="Inagaki F."/>
            <person name="Takami H."/>
        </authorList>
    </citation>
    <scope>NUCLEOTIDE SEQUENCE</scope>
    <source>
        <strain evidence="1">Expedition CK06-06</strain>
    </source>
</reference>
<evidence type="ECO:0000313" key="1">
    <source>
        <dbReference type="EMBL" id="GAI42417.1"/>
    </source>
</evidence>
<dbReference type="AlphaFoldDB" id="X1NEE4"/>
<dbReference type="EMBL" id="BARV01030531">
    <property type="protein sequence ID" value="GAI42417.1"/>
    <property type="molecule type" value="Genomic_DNA"/>
</dbReference>
<name>X1NEE4_9ZZZZ</name>